<comment type="caution">
    <text evidence="9">The sequence shown here is derived from an EMBL/GenBank/DDBJ whole genome shotgun (WGS) entry which is preliminary data.</text>
</comment>
<dbReference type="SMART" id="SM00812">
    <property type="entry name" value="Alpha_L_fucos"/>
    <property type="match status" value="1"/>
</dbReference>
<dbReference type="Proteomes" id="UP000632659">
    <property type="component" value="Unassembled WGS sequence"/>
</dbReference>
<dbReference type="SUPFAM" id="SSF51445">
    <property type="entry name" value="(Trans)glycosidases"/>
    <property type="match status" value="1"/>
</dbReference>
<evidence type="ECO:0000313" key="9">
    <source>
        <dbReference type="EMBL" id="MBC8611202.1"/>
    </source>
</evidence>
<protein>
    <recommendedName>
        <fullName evidence="3">alpha-L-fucosidase</fullName>
        <ecNumber evidence="3">3.2.1.51</ecNumber>
    </recommendedName>
</protein>
<dbReference type="InterPro" id="IPR000933">
    <property type="entry name" value="Glyco_hydro_29"/>
</dbReference>
<evidence type="ECO:0000256" key="2">
    <source>
        <dbReference type="ARBA" id="ARBA00007951"/>
    </source>
</evidence>
<dbReference type="EC" id="3.2.1.51" evidence="3"/>
<dbReference type="InterPro" id="IPR017853">
    <property type="entry name" value="GH"/>
</dbReference>
<dbReference type="PIRSF" id="PIRSF001092">
    <property type="entry name" value="Alpha-L-fucosidase"/>
    <property type="match status" value="1"/>
</dbReference>
<dbReference type="GO" id="GO:0005764">
    <property type="term" value="C:lysosome"/>
    <property type="evidence" value="ECO:0007669"/>
    <property type="project" value="TreeGrafter"/>
</dbReference>
<comment type="similarity">
    <text evidence="2">Belongs to the glycosyl hydrolase 29 family.</text>
</comment>
<accession>A0A8J6TZE4</accession>
<dbReference type="PANTHER" id="PTHR10030:SF37">
    <property type="entry name" value="ALPHA-L-FUCOSIDASE-RELATED"/>
    <property type="match status" value="1"/>
</dbReference>
<dbReference type="Pfam" id="PF01120">
    <property type="entry name" value="Alpha_L_fucos"/>
    <property type="match status" value="1"/>
</dbReference>
<keyword evidence="5" id="KW-0378">Hydrolase</keyword>
<keyword evidence="6" id="KW-0326">Glycosidase</keyword>
<evidence type="ECO:0000256" key="3">
    <source>
        <dbReference type="ARBA" id="ARBA00012662"/>
    </source>
</evidence>
<dbReference type="GO" id="GO:0006004">
    <property type="term" value="P:fucose metabolic process"/>
    <property type="evidence" value="ECO:0007669"/>
    <property type="project" value="InterPro"/>
</dbReference>
<evidence type="ECO:0000259" key="8">
    <source>
        <dbReference type="Pfam" id="PF16757"/>
    </source>
</evidence>
<dbReference type="GO" id="GO:0004560">
    <property type="term" value="F:alpha-L-fucosidase activity"/>
    <property type="evidence" value="ECO:0007669"/>
    <property type="project" value="InterPro"/>
</dbReference>
<evidence type="ECO:0000313" key="10">
    <source>
        <dbReference type="Proteomes" id="UP000632659"/>
    </source>
</evidence>
<dbReference type="Gene3D" id="3.20.20.80">
    <property type="entry name" value="Glycosidases"/>
    <property type="match status" value="1"/>
</dbReference>
<organism evidence="9 10">
    <name type="scientific">Massiliimalia timonensis</name>
    <dbReference type="NCBI Taxonomy" id="1987501"/>
    <lineage>
        <taxon>Bacteria</taxon>
        <taxon>Bacillati</taxon>
        <taxon>Bacillota</taxon>
        <taxon>Clostridia</taxon>
        <taxon>Eubacteriales</taxon>
        <taxon>Oscillospiraceae</taxon>
        <taxon>Massiliimalia</taxon>
    </lineage>
</organism>
<evidence type="ECO:0000256" key="1">
    <source>
        <dbReference type="ARBA" id="ARBA00004071"/>
    </source>
</evidence>
<dbReference type="EMBL" id="JACRTL010000004">
    <property type="protein sequence ID" value="MBC8611202.1"/>
    <property type="molecule type" value="Genomic_DNA"/>
</dbReference>
<name>A0A8J6TZE4_9FIRM</name>
<feature type="domain" description="Alpha-L-fucosidase C-terminal" evidence="8">
    <location>
        <begin position="412"/>
        <end position="478"/>
    </location>
</feature>
<dbReference type="Gene3D" id="2.60.40.1180">
    <property type="entry name" value="Golgi alpha-mannosidase II"/>
    <property type="match status" value="1"/>
</dbReference>
<proteinExistence type="inferred from homology"/>
<feature type="domain" description="Glycoside hydrolase family 29 N-terminal" evidence="7">
    <location>
        <begin position="2"/>
        <end position="378"/>
    </location>
</feature>
<dbReference type="InterPro" id="IPR016286">
    <property type="entry name" value="FUC_metazoa-typ"/>
</dbReference>
<sequence length="486" mass="56658">MSQKFEANFDSLSNYQCPNWFRDAKFGIWSHWGPQSVPMFGDWYARFMYIQGTPQYRYHLRHYGHPSKFGYKDICKLWKAEKFDPDALMELYTRAGAKYFVAQAMHHDHFFNYPSQYNRFNSVEIGPHKDICGLWKKAAEKHGLPFGLTEHLGASFSWFSTNKGHDTYGPFQDVPYDGNDPEYRDFYYDNGEHYQEFPQPTPLEPWYTSNRKFWDYWLKVMKEMIDKYQPDMLYTDGPLPFGEMNKELQASENYRLGLEAVAHLYNRSIEKYGKNHAVYTQKDRRPEIYQIGVLDIEKSQLPGIQAAPWQTDTCIGNWFYDAACEFKKAGHIIEMLVDIISKNGTMLLNILQKPDGSIDEETTYLLEELADWFPVCGEGVYGTRPWRVNAEGDSRVVINGFQEDAVAWNPSDFRFTQKGSTVYAFMMRVPENRVAVLKSFTPDEKVKRVRLLGMGEVPFEQSFGVLTVKLPEALPTKYTNCFAVEL</sequence>
<keyword evidence="4" id="KW-0732">Signal</keyword>
<dbReference type="InterPro" id="IPR013780">
    <property type="entry name" value="Glyco_hydro_b"/>
</dbReference>
<gene>
    <name evidence="9" type="ORF">H8702_08750</name>
</gene>
<keyword evidence="10" id="KW-1185">Reference proteome</keyword>
<reference evidence="9" key="1">
    <citation type="submission" date="2020-08" db="EMBL/GenBank/DDBJ databases">
        <title>Genome public.</title>
        <authorList>
            <person name="Liu C."/>
            <person name="Sun Q."/>
        </authorList>
    </citation>
    <scope>NUCLEOTIDE SEQUENCE</scope>
    <source>
        <strain evidence="9">NSJ-15</strain>
    </source>
</reference>
<comment type="function">
    <text evidence="1">Alpha-L-fucosidase is responsible for hydrolyzing the alpha-1,6-linked fucose joined to the reducing-end N-acetylglucosamine of the carbohydrate moieties of glycoproteins.</text>
</comment>
<dbReference type="InterPro" id="IPR031919">
    <property type="entry name" value="Fucosidase_C"/>
</dbReference>
<evidence type="ECO:0000259" key="7">
    <source>
        <dbReference type="Pfam" id="PF01120"/>
    </source>
</evidence>
<dbReference type="GO" id="GO:0016139">
    <property type="term" value="P:glycoside catabolic process"/>
    <property type="evidence" value="ECO:0007669"/>
    <property type="project" value="TreeGrafter"/>
</dbReference>
<evidence type="ECO:0000256" key="6">
    <source>
        <dbReference type="ARBA" id="ARBA00023295"/>
    </source>
</evidence>
<evidence type="ECO:0000256" key="4">
    <source>
        <dbReference type="ARBA" id="ARBA00022729"/>
    </source>
</evidence>
<dbReference type="Pfam" id="PF16757">
    <property type="entry name" value="Fucosidase_C"/>
    <property type="match status" value="1"/>
</dbReference>
<dbReference type="PANTHER" id="PTHR10030">
    <property type="entry name" value="ALPHA-L-FUCOSIDASE"/>
    <property type="match status" value="1"/>
</dbReference>
<dbReference type="AlphaFoldDB" id="A0A8J6TZE4"/>
<evidence type="ECO:0000256" key="5">
    <source>
        <dbReference type="ARBA" id="ARBA00022801"/>
    </source>
</evidence>
<dbReference type="InterPro" id="IPR057739">
    <property type="entry name" value="Glyco_hydro_29_N"/>
</dbReference>
<dbReference type="RefSeq" id="WP_187536556.1">
    <property type="nucleotide sequence ID" value="NZ_JACRTL010000004.1"/>
</dbReference>